<dbReference type="EMBL" id="JAMPKM010000082">
    <property type="protein sequence ID" value="MEP0821176.1"/>
    <property type="molecule type" value="Genomic_DNA"/>
</dbReference>
<accession>A0ABV0JHB1</accession>
<dbReference type="NCBIfam" id="TIGR00377">
    <property type="entry name" value="ant_ant_sig"/>
    <property type="match status" value="1"/>
</dbReference>
<feature type="domain" description="STAS" evidence="3">
    <location>
        <begin position="18"/>
        <end position="108"/>
    </location>
</feature>
<evidence type="ECO:0000256" key="1">
    <source>
        <dbReference type="ARBA" id="ARBA00009013"/>
    </source>
</evidence>
<dbReference type="CDD" id="cd07043">
    <property type="entry name" value="STAS_anti-anti-sigma_factors"/>
    <property type="match status" value="1"/>
</dbReference>
<name>A0ABV0JHB1_9CYAN</name>
<dbReference type="PROSITE" id="PS50801">
    <property type="entry name" value="STAS"/>
    <property type="match status" value="1"/>
</dbReference>
<dbReference type="Proteomes" id="UP001464891">
    <property type="component" value="Unassembled WGS sequence"/>
</dbReference>
<evidence type="ECO:0000313" key="4">
    <source>
        <dbReference type="EMBL" id="MEP0821176.1"/>
    </source>
</evidence>
<proteinExistence type="inferred from homology"/>
<dbReference type="Gene3D" id="3.30.750.24">
    <property type="entry name" value="STAS domain"/>
    <property type="match status" value="1"/>
</dbReference>
<dbReference type="PANTHER" id="PTHR33495">
    <property type="entry name" value="ANTI-SIGMA FACTOR ANTAGONIST TM_1081-RELATED-RELATED"/>
    <property type="match status" value="1"/>
</dbReference>
<dbReference type="InterPro" id="IPR036513">
    <property type="entry name" value="STAS_dom_sf"/>
</dbReference>
<gene>
    <name evidence="4" type="ORF">NC998_29480</name>
</gene>
<comment type="caution">
    <text evidence="4">The sequence shown here is derived from an EMBL/GenBank/DDBJ whole genome shotgun (WGS) entry which is preliminary data.</text>
</comment>
<evidence type="ECO:0000259" key="3">
    <source>
        <dbReference type="PROSITE" id="PS50801"/>
    </source>
</evidence>
<keyword evidence="5" id="KW-1185">Reference proteome</keyword>
<dbReference type="RefSeq" id="WP_190443609.1">
    <property type="nucleotide sequence ID" value="NZ_JAMPKM010000082.1"/>
</dbReference>
<dbReference type="SUPFAM" id="SSF52091">
    <property type="entry name" value="SpoIIaa-like"/>
    <property type="match status" value="1"/>
</dbReference>
<evidence type="ECO:0000313" key="5">
    <source>
        <dbReference type="Proteomes" id="UP001464891"/>
    </source>
</evidence>
<organism evidence="4 5">
    <name type="scientific">Trichocoleus desertorum GB2-A4</name>
    <dbReference type="NCBI Taxonomy" id="2933944"/>
    <lineage>
        <taxon>Bacteria</taxon>
        <taxon>Bacillati</taxon>
        <taxon>Cyanobacteriota</taxon>
        <taxon>Cyanophyceae</taxon>
        <taxon>Leptolyngbyales</taxon>
        <taxon>Trichocoleusaceae</taxon>
        <taxon>Trichocoleus</taxon>
    </lineage>
</organism>
<evidence type="ECO:0000256" key="2">
    <source>
        <dbReference type="RuleBase" id="RU003749"/>
    </source>
</evidence>
<dbReference type="InterPro" id="IPR003658">
    <property type="entry name" value="Anti-sigma_ant"/>
</dbReference>
<sequence length="108" mass="11707">MRTNPLLISYPSPDFSGASATDVREEIQDALGAGIKTFLINFQEIESMDSAGLRILVAILKDVQTAQGQLFLCSLNEPIQLLLEEAGISRTFSIFANQAEFQETGLGA</sequence>
<protein>
    <recommendedName>
        <fullName evidence="2">Anti-sigma factor antagonist</fullName>
    </recommendedName>
</protein>
<dbReference type="InterPro" id="IPR002645">
    <property type="entry name" value="STAS_dom"/>
</dbReference>
<comment type="similarity">
    <text evidence="1 2">Belongs to the anti-sigma-factor antagonist family.</text>
</comment>
<reference evidence="4 5" key="1">
    <citation type="submission" date="2022-04" db="EMBL/GenBank/DDBJ databases">
        <title>Positive selection, recombination, and allopatry shape intraspecific diversity of widespread and dominant cyanobacteria.</title>
        <authorList>
            <person name="Wei J."/>
            <person name="Shu W."/>
            <person name="Hu C."/>
        </authorList>
    </citation>
    <scope>NUCLEOTIDE SEQUENCE [LARGE SCALE GENOMIC DNA]</scope>
    <source>
        <strain evidence="4 5">GB2-A4</strain>
    </source>
</reference>
<dbReference type="Pfam" id="PF01740">
    <property type="entry name" value="STAS"/>
    <property type="match status" value="1"/>
</dbReference>